<keyword evidence="3" id="KW-1185">Reference proteome</keyword>
<reference evidence="2" key="1">
    <citation type="journal article" date="2021" name="IMA Fungus">
        <title>Genomic characterization of three marine fungi, including Emericellopsis atlantica sp. nov. with signatures of a generalist lifestyle and marine biomass degradation.</title>
        <authorList>
            <person name="Hagestad O.C."/>
            <person name="Hou L."/>
            <person name="Andersen J.H."/>
            <person name="Hansen E.H."/>
            <person name="Altermark B."/>
            <person name="Li C."/>
            <person name="Kuhnert E."/>
            <person name="Cox R.J."/>
            <person name="Crous P.W."/>
            <person name="Spatafora J.W."/>
            <person name="Lail K."/>
            <person name="Amirebrahimi M."/>
            <person name="Lipzen A."/>
            <person name="Pangilinan J."/>
            <person name="Andreopoulos W."/>
            <person name="Hayes R.D."/>
            <person name="Ng V."/>
            <person name="Grigoriev I.V."/>
            <person name="Jackson S.A."/>
            <person name="Sutton T.D.S."/>
            <person name="Dobson A.D.W."/>
            <person name="Rama T."/>
        </authorList>
    </citation>
    <scope>NUCLEOTIDE SEQUENCE</scope>
    <source>
        <strain evidence="2">TRa018bII</strain>
    </source>
</reference>
<organism evidence="2 3">
    <name type="scientific">Amylocarpus encephaloides</name>
    <dbReference type="NCBI Taxonomy" id="45428"/>
    <lineage>
        <taxon>Eukaryota</taxon>
        <taxon>Fungi</taxon>
        <taxon>Dikarya</taxon>
        <taxon>Ascomycota</taxon>
        <taxon>Pezizomycotina</taxon>
        <taxon>Leotiomycetes</taxon>
        <taxon>Helotiales</taxon>
        <taxon>Helotiales incertae sedis</taxon>
        <taxon>Amylocarpus</taxon>
    </lineage>
</organism>
<comment type="caution">
    <text evidence="2">The sequence shown here is derived from an EMBL/GenBank/DDBJ whole genome shotgun (WGS) entry which is preliminary data.</text>
</comment>
<sequence length="244" mass="27172">MKLLTAILPAFILSLPELVPALSARATQDNDRIIPGAKCEKSKYKSGIYPISPTAQFTVDVIPVSDHDIFDNRPQHLVLEKEVTPGGMIEFVANPLIYTGVGAYANFTLESNGTLTTSGVSCGLVWEEWKGQSQTPACPAISTLQSAKQDWIIKSACIDNLQMLLLLPTAKREGLASNEVWRVENEKNPGHQRVPRLHYGKLENKKGREYIVRLCCCGWLLTFFWQNRGFTLSSSSDDFHVICF</sequence>
<gene>
    <name evidence="2" type="ORF">BJ875DRAFT_163541</name>
</gene>
<accession>A0A9P8C192</accession>
<evidence type="ECO:0008006" key="4">
    <source>
        <dbReference type="Google" id="ProtNLM"/>
    </source>
</evidence>
<feature type="chain" id="PRO_5040372994" description="Ubiquitin 3 binding protein But2 C-terminal domain-containing protein" evidence="1">
    <location>
        <begin position="22"/>
        <end position="244"/>
    </location>
</feature>
<feature type="signal peptide" evidence="1">
    <location>
        <begin position="1"/>
        <end position="21"/>
    </location>
</feature>
<dbReference type="OrthoDB" id="10552830at2759"/>
<evidence type="ECO:0000313" key="3">
    <source>
        <dbReference type="Proteomes" id="UP000824998"/>
    </source>
</evidence>
<dbReference type="AlphaFoldDB" id="A0A9P8C192"/>
<name>A0A9P8C192_9HELO</name>
<dbReference type="EMBL" id="MU251693">
    <property type="protein sequence ID" value="KAG9230203.1"/>
    <property type="molecule type" value="Genomic_DNA"/>
</dbReference>
<evidence type="ECO:0000256" key="1">
    <source>
        <dbReference type="SAM" id="SignalP"/>
    </source>
</evidence>
<evidence type="ECO:0000313" key="2">
    <source>
        <dbReference type="EMBL" id="KAG9230203.1"/>
    </source>
</evidence>
<protein>
    <recommendedName>
        <fullName evidence="4">Ubiquitin 3 binding protein But2 C-terminal domain-containing protein</fullName>
    </recommendedName>
</protein>
<dbReference type="Proteomes" id="UP000824998">
    <property type="component" value="Unassembled WGS sequence"/>
</dbReference>
<proteinExistence type="predicted"/>
<keyword evidence="1" id="KW-0732">Signal</keyword>